<evidence type="ECO:0000256" key="2">
    <source>
        <dbReference type="ARBA" id="ARBA00022670"/>
    </source>
</evidence>
<dbReference type="Gene3D" id="3.90.70.10">
    <property type="entry name" value="Cysteine proteinases"/>
    <property type="match status" value="2"/>
</dbReference>
<dbReference type="InterPro" id="IPR013201">
    <property type="entry name" value="Prot_inhib_I29"/>
</dbReference>
<dbReference type="PRINTS" id="PR00705">
    <property type="entry name" value="PAPAIN"/>
</dbReference>
<dbReference type="Proteomes" id="UP000095284">
    <property type="component" value="Unplaced"/>
</dbReference>
<keyword evidence="5" id="KW-0865">Zymogen</keyword>
<protein>
    <submittedName>
        <fullName evidence="10">Cathepsin L-like proteinase</fullName>
    </submittedName>
</protein>
<reference evidence="10" key="1">
    <citation type="submission" date="2016-11" db="UniProtKB">
        <authorList>
            <consortium name="WormBaseParasite"/>
        </authorList>
    </citation>
    <scope>IDENTIFICATION</scope>
</reference>
<evidence type="ECO:0000313" key="10">
    <source>
        <dbReference type="WBParaSite" id="BXY_0408100.1"/>
    </source>
</evidence>
<feature type="chain" id="PRO_5018529411" evidence="7">
    <location>
        <begin position="19"/>
        <end position="608"/>
    </location>
</feature>
<dbReference type="InterPro" id="IPR000169">
    <property type="entry name" value="Pept_cys_AS"/>
</dbReference>
<dbReference type="PANTHER" id="PTHR12411">
    <property type="entry name" value="CYSTEINE PROTEASE FAMILY C1-RELATED"/>
    <property type="match status" value="1"/>
</dbReference>
<dbReference type="GO" id="GO:0006508">
    <property type="term" value="P:proteolysis"/>
    <property type="evidence" value="ECO:0007669"/>
    <property type="project" value="UniProtKB-KW"/>
</dbReference>
<feature type="signal peptide" evidence="7">
    <location>
        <begin position="1"/>
        <end position="18"/>
    </location>
</feature>
<comment type="similarity">
    <text evidence="1">Belongs to the peptidase C1 family.</text>
</comment>
<dbReference type="Pfam" id="PF00112">
    <property type="entry name" value="Peptidase_C1"/>
    <property type="match status" value="2"/>
</dbReference>
<dbReference type="SUPFAM" id="SSF54001">
    <property type="entry name" value="Cysteine proteinases"/>
    <property type="match status" value="2"/>
</dbReference>
<evidence type="ECO:0000256" key="4">
    <source>
        <dbReference type="ARBA" id="ARBA00022807"/>
    </source>
</evidence>
<dbReference type="InterPro" id="IPR000668">
    <property type="entry name" value="Peptidase_C1A_C"/>
</dbReference>
<dbReference type="PROSITE" id="PS00139">
    <property type="entry name" value="THIOL_PROTEASE_CYS"/>
    <property type="match status" value="1"/>
</dbReference>
<dbReference type="SMART" id="SM00645">
    <property type="entry name" value="Pept_C1"/>
    <property type="match status" value="2"/>
</dbReference>
<dbReference type="PROSITE" id="PS00639">
    <property type="entry name" value="THIOL_PROTEASE_HIS"/>
    <property type="match status" value="1"/>
</dbReference>
<dbReference type="PROSITE" id="PS00640">
    <property type="entry name" value="THIOL_PROTEASE_ASN"/>
    <property type="match status" value="1"/>
</dbReference>
<accession>A0A1I7RTM6</accession>
<proteinExistence type="inferred from homology"/>
<dbReference type="eggNOG" id="KOG1542">
    <property type="taxonomic scope" value="Eukaryota"/>
</dbReference>
<dbReference type="WBParaSite" id="BXY_0408100.1">
    <property type="protein sequence ID" value="BXY_0408100.1"/>
    <property type="gene ID" value="BXY_0408100"/>
</dbReference>
<dbReference type="CDD" id="cd02248">
    <property type="entry name" value="Peptidase_C1A"/>
    <property type="match status" value="2"/>
</dbReference>
<evidence type="ECO:0000256" key="5">
    <source>
        <dbReference type="ARBA" id="ARBA00023145"/>
    </source>
</evidence>
<dbReference type="Pfam" id="PF08246">
    <property type="entry name" value="Inhibitor_I29"/>
    <property type="match status" value="1"/>
</dbReference>
<sequence>MQLVAVLALAFLLLSGAADKTSINDTVSNLLKKRPSTKVVKALLLASNLSDYVDESEFDDLHEFLHYIATYNRQYRNLAEVRQKFKAVQRALKFIKMLNEKNPLAKFGLTERSDRPRTHRQRHHDMNLTARTRSPLPEFPNNSTPETYNWRDHEGVTSVKKQGDCESSYVFAAVAAVESQWLIYKKDYWDLSENQVLSCTYNNPEYKSCKGCLGGLASDALSYIKARGITEESESGYNDHFLPPVCSKGPVVATINATKSWQNVDEEKLRSVVYNIGPVVVTVQADVLEFYKQGIISIQLTDLVPNHSLLLVGYGEENGRKYWILKTSWGAHYGEDGYVRIERGFNVLGLARQVDAAIVDLSIEEFKRYNGYKRTSARRNDPLPSFQSGSTPDAFDWRENKGVSPVKNQDFCGSCYAFGAVAAIESQYLVKKGQELDLSEEDVLQCTYNVPEYDNNNGCEGGEPEAVLRYVRDHGVAAEKTDPYNPDADFPNCKKDEPVVANLSQAIQANNVDEAVLLRDIVYHVGPVAVAVDATTIQEYNGGIVSTTQDEWKLNHAVLLVGYGEEDGTKYWVLKNSWDTTWGENGFFRIEREKNVLGIGEEIDIAIL</sequence>
<evidence type="ECO:0000256" key="3">
    <source>
        <dbReference type="ARBA" id="ARBA00022801"/>
    </source>
</evidence>
<evidence type="ECO:0000256" key="1">
    <source>
        <dbReference type="ARBA" id="ARBA00008455"/>
    </source>
</evidence>
<dbReference type="InterPro" id="IPR025660">
    <property type="entry name" value="Pept_his_AS"/>
</dbReference>
<keyword evidence="2" id="KW-0645">Protease</keyword>
<dbReference type="GO" id="GO:0008234">
    <property type="term" value="F:cysteine-type peptidase activity"/>
    <property type="evidence" value="ECO:0007669"/>
    <property type="project" value="UniProtKB-KW"/>
</dbReference>
<keyword evidence="6" id="KW-1015">Disulfide bond</keyword>
<dbReference type="InterPro" id="IPR038765">
    <property type="entry name" value="Papain-like_cys_pep_sf"/>
</dbReference>
<dbReference type="InterPro" id="IPR039417">
    <property type="entry name" value="Peptidase_C1A_papain-like"/>
</dbReference>
<evidence type="ECO:0000259" key="8">
    <source>
        <dbReference type="SMART" id="SM00645"/>
    </source>
</evidence>
<feature type="domain" description="Peptidase C1A papain C-terminal" evidence="8">
    <location>
        <begin position="144"/>
        <end position="358"/>
    </location>
</feature>
<keyword evidence="7" id="KW-0732">Signal</keyword>
<dbReference type="InterPro" id="IPR025661">
    <property type="entry name" value="Pept_asp_AS"/>
</dbReference>
<dbReference type="AlphaFoldDB" id="A0A1I7RTM6"/>
<organism evidence="9 10">
    <name type="scientific">Bursaphelenchus xylophilus</name>
    <name type="common">Pinewood nematode worm</name>
    <name type="synonym">Aphelenchoides xylophilus</name>
    <dbReference type="NCBI Taxonomy" id="6326"/>
    <lineage>
        <taxon>Eukaryota</taxon>
        <taxon>Metazoa</taxon>
        <taxon>Ecdysozoa</taxon>
        <taxon>Nematoda</taxon>
        <taxon>Chromadorea</taxon>
        <taxon>Rhabditida</taxon>
        <taxon>Tylenchina</taxon>
        <taxon>Tylenchomorpha</taxon>
        <taxon>Aphelenchoidea</taxon>
        <taxon>Aphelenchoididae</taxon>
        <taxon>Bursaphelenchus</taxon>
    </lineage>
</organism>
<evidence type="ECO:0000256" key="7">
    <source>
        <dbReference type="SAM" id="SignalP"/>
    </source>
</evidence>
<name>A0A1I7RTM6_BURXY</name>
<keyword evidence="3" id="KW-0378">Hydrolase</keyword>
<dbReference type="InterPro" id="IPR013128">
    <property type="entry name" value="Peptidase_C1A"/>
</dbReference>
<evidence type="ECO:0000256" key="6">
    <source>
        <dbReference type="ARBA" id="ARBA00023157"/>
    </source>
</evidence>
<evidence type="ECO:0000313" key="9">
    <source>
        <dbReference type="Proteomes" id="UP000095284"/>
    </source>
</evidence>
<keyword evidence="4" id="KW-0788">Thiol protease</keyword>
<feature type="domain" description="Peptidase C1A papain C-terminal" evidence="8">
    <location>
        <begin position="391"/>
        <end position="607"/>
    </location>
</feature>